<evidence type="ECO:0000313" key="3">
    <source>
        <dbReference type="Proteomes" id="UP001499993"/>
    </source>
</evidence>
<organism evidence="2 3">
    <name type="scientific">Streptomonospora halophila</name>
    <dbReference type="NCBI Taxonomy" id="427369"/>
    <lineage>
        <taxon>Bacteria</taxon>
        <taxon>Bacillati</taxon>
        <taxon>Actinomycetota</taxon>
        <taxon>Actinomycetes</taxon>
        <taxon>Streptosporangiales</taxon>
        <taxon>Nocardiopsidaceae</taxon>
        <taxon>Streptomonospora</taxon>
    </lineage>
</organism>
<feature type="region of interest" description="Disordered" evidence="1">
    <location>
        <begin position="19"/>
        <end position="53"/>
    </location>
</feature>
<dbReference type="EMBL" id="BAABIK010000026">
    <property type="protein sequence ID" value="GAA4951989.1"/>
    <property type="molecule type" value="Genomic_DNA"/>
</dbReference>
<gene>
    <name evidence="2" type="ORF">GCM10023224_40820</name>
</gene>
<keyword evidence="3" id="KW-1185">Reference proteome</keyword>
<comment type="caution">
    <text evidence="2">The sequence shown here is derived from an EMBL/GenBank/DDBJ whole genome shotgun (WGS) entry which is preliminary data.</text>
</comment>
<proteinExistence type="predicted"/>
<dbReference type="Proteomes" id="UP001499993">
    <property type="component" value="Unassembled WGS sequence"/>
</dbReference>
<accession>A0ABP9GSN7</accession>
<sequence>MHHLTAVIAALLRAVFPPPAGRHHTAASEHAPAHSAVGSADAPRARAGKAHRIRPYAPATTFLDWEPIPADAHDAPAMVRPFLVAAERRREMERAEADRRGVAALAAMGGAR</sequence>
<protein>
    <submittedName>
        <fullName evidence="2">Uncharacterized protein</fullName>
    </submittedName>
</protein>
<evidence type="ECO:0000313" key="2">
    <source>
        <dbReference type="EMBL" id="GAA4951989.1"/>
    </source>
</evidence>
<evidence type="ECO:0000256" key="1">
    <source>
        <dbReference type="SAM" id="MobiDB-lite"/>
    </source>
</evidence>
<name>A0ABP9GSN7_9ACTN</name>
<reference evidence="3" key="1">
    <citation type="journal article" date="2019" name="Int. J. Syst. Evol. Microbiol.">
        <title>The Global Catalogue of Microorganisms (GCM) 10K type strain sequencing project: providing services to taxonomists for standard genome sequencing and annotation.</title>
        <authorList>
            <consortium name="The Broad Institute Genomics Platform"/>
            <consortium name="The Broad Institute Genome Sequencing Center for Infectious Disease"/>
            <person name="Wu L."/>
            <person name="Ma J."/>
        </authorList>
    </citation>
    <scope>NUCLEOTIDE SEQUENCE [LARGE SCALE GENOMIC DNA]</scope>
    <source>
        <strain evidence="3">JCM 18123</strain>
    </source>
</reference>